<dbReference type="GO" id="GO:0051082">
    <property type="term" value="F:unfolded protein binding"/>
    <property type="evidence" value="ECO:0007669"/>
    <property type="project" value="TreeGrafter"/>
</dbReference>
<dbReference type="eggNOG" id="KOG1027">
    <property type="taxonomic scope" value="Eukaryota"/>
</dbReference>
<organism evidence="3">
    <name type="scientific">Ostreococcus tauri</name>
    <name type="common">Marine green alga</name>
    <dbReference type="NCBI Taxonomy" id="70448"/>
    <lineage>
        <taxon>Eukaryota</taxon>
        <taxon>Viridiplantae</taxon>
        <taxon>Chlorophyta</taxon>
        <taxon>Mamiellophyceae</taxon>
        <taxon>Mamiellales</taxon>
        <taxon>Bathycoccaceae</taxon>
        <taxon>Ostreococcus</taxon>
    </lineage>
</organism>
<dbReference type="Gene3D" id="1.10.510.10">
    <property type="entry name" value="Transferase(Phosphotransferase) domain 1"/>
    <property type="match status" value="1"/>
</dbReference>
<dbReference type="InterPro" id="IPR045133">
    <property type="entry name" value="IRE1/2-like"/>
</dbReference>
<dbReference type="GO" id="GO:1990604">
    <property type="term" value="C:IRE1-TRAF2-ASK1 complex"/>
    <property type="evidence" value="ECO:0007669"/>
    <property type="project" value="TreeGrafter"/>
</dbReference>
<dbReference type="GO" id="GO:0036498">
    <property type="term" value="P:IRE1-mediated unfolded protein response"/>
    <property type="evidence" value="ECO:0007669"/>
    <property type="project" value="TreeGrafter"/>
</dbReference>
<evidence type="ECO:0000256" key="1">
    <source>
        <dbReference type="SAM" id="MobiDB-lite"/>
    </source>
</evidence>
<feature type="region of interest" description="Disordered" evidence="1">
    <location>
        <begin position="1158"/>
        <end position="1198"/>
    </location>
</feature>
<sequence>MGEDVAGAATAARARSGGRTSTSAYASGTTVATELARAKELGLEVPRPGSRVLKAWLGQEYDWTRETVASSLTGTDVPEHSIAAQKVYEPALTSPKWIARMMGATEPTAKEALTPSFAPALWKWLCASSIENAKHNIAVVGAIVGQNETSKGKYISFGSASSRKSTFLYNVRSNKTMDIELTPRGEALFDYMTANMLLMQASKKPKYSVLPFMHRFRSNAYMSLAGLPRDWEGLRLHQILVRRIEESGRVVDLKPESPITVVPMSELEISDFMGTLPPQLFVWVLPPVHNSPENRALVEKDIQTALRIGKRSDVRVVVCGLEFSGHRGSNVPVGRQWDELMSDLTVLTRSAAAEEHNSRFIEQLDDIQSQWLNEWSHNGLTLPEVTKMMSAGELDRIGEMTSDRARKWFDEYTAPYLGKQHDSRWFLMNAIFGGLRFINRLRSRTRSFGDSIVDTTQHTHKFLRGEMTDEQILEEERKLVAFHGTPEGKMKVFPPVTKIFDALREFRMAVRKADLRAELQNLTERAKEVTSSRDDADVVKAESLLREMWNVKGRMSQVNLAQSEPAVVAFNMQLGSLEQIAALGEMHRQAFLDTVSRINETASAPMPVEGGPQALESQSVEMEQLLSDLTSRIQARLAGSALQVSAQNMDEISEEDISKELMDALNLDAQDVDSAVKANKLGRDRVNALIAAKDLLHAAEDVDPVKLRERIMHAKEAGVDADTVFSAETKLENLERQIQAFIRAHRITDSLLPAPTSGSDSDSDRWVNAGRNIWYNEAEILGRGSLGTIVFKGYFDEGAGNRVSRREAAVKRIPLPPGERGDNMRSLIEREVAIHRHLNERSTRVTYLLGSKLDVDRNDGAIYTASELCGESLATWLKNAGGSKGVPQIPHGERMDAVRQLALAIEDVHLAGVTHNDIKADNCLRSGEGEFKLADLGLGVRIKDANKATDGNTYSLTTFEGYGVNIGLQGRPPEVLLNAPLTPKVDVWSFGCLMYTVMTGLQSPYKQDKKMDSRNKSQSTMHELDMNASTALDVGFENQRIVKGKFSLQAIETAQLPAHTTVGAREILHRMLDPDPRERPTATEVCEHPVLWDVEDCMEAVREIFDRRIVSAMSDLDEHELVREVWKGRPGQAERAAQTIRNWKSAYVQRTASMQQTWDEKRAAAAAAATEAKRRNRRGRGRRTPEHQPSTKQHEPRDFSYGDRLFDLVRFVRNMHEHPPLEAERADMLRALGANVSILLKPEDTNADPWTSSRKIVEAYVAHTFPDLPLLAHHLLKPRERASTPPDARRPVALARRVVPAPARAHDAPRAPIESSHDADDARRDGFERDSRSRRGASIAIFAHATVASVALGRWTCATSTRMRPSWTSFAVRATRRAIERREGG</sequence>
<dbReference type="Gene3D" id="3.30.200.20">
    <property type="entry name" value="Phosphorylase Kinase, domain 1"/>
    <property type="match status" value="1"/>
</dbReference>
<feature type="compositionally biased region" description="Basic and acidic residues" evidence="1">
    <location>
        <begin position="1304"/>
        <end position="1331"/>
    </location>
</feature>
<dbReference type="EMBL" id="KZ155772">
    <property type="protein sequence ID" value="OUS48762.1"/>
    <property type="molecule type" value="Genomic_DNA"/>
</dbReference>
<name>A0A1Y5INT9_OSTTA</name>
<feature type="compositionally biased region" description="Low complexity" evidence="1">
    <location>
        <begin position="1"/>
        <end position="24"/>
    </location>
</feature>
<evidence type="ECO:0000259" key="2">
    <source>
        <dbReference type="PROSITE" id="PS50011"/>
    </source>
</evidence>
<feature type="compositionally biased region" description="Basic and acidic residues" evidence="1">
    <location>
        <begin position="1281"/>
        <end position="1290"/>
    </location>
</feature>
<reference evidence="3" key="1">
    <citation type="submission" date="2017-04" db="EMBL/GenBank/DDBJ databases">
        <title>Population genomics of picophytoplankton unveils novel chromosome hypervariability.</title>
        <authorList>
            <consortium name="DOE Joint Genome Institute"/>
            <person name="Blanc-Mathieu R."/>
            <person name="Krasovec M."/>
            <person name="Hebrard M."/>
            <person name="Yau S."/>
            <person name="Desgranges E."/>
            <person name="Martin J."/>
            <person name="Schackwitz W."/>
            <person name="Kuo A."/>
            <person name="Salin G."/>
            <person name="Donnadieu C."/>
            <person name="Desdevises Y."/>
            <person name="Sanchez-Ferandin S."/>
            <person name="Moreau H."/>
            <person name="Rivals E."/>
            <person name="Grigoriev I.V."/>
            <person name="Grimsley N."/>
            <person name="Eyre-Walker A."/>
            <person name="Piganeau G."/>
        </authorList>
    </citation>
    <scope>NUCLEOTIDE SEQUENCE [LARGE SCALE GENOMIC DNA]</scope>
    <source>
        <strain evidence="3">RCC 1115</strain>
    </source>
</reference>
<dbReference type="GO" id="GO:0005524">
    <property type="term" value="F:ATP binding"/>
    <property type="evidence" value="ECO:0007669"/>
    <property type="project" value="InterPro"/>
</dbReference>
<feature type="region of interest" description="Disordered" evidence="1">
    <location>
        <begin position="1281"/>
        <end position="1331"/>
    </location>
</feature>
<dbReference type="GO" id="GO:0004521">
    <property type="term" value="F:RNA endonuclease activity"/>
    <property type="evidence" value="ECO:0007669"/>
    <property type="project" value="InterPro"/>
</dbReference>
<dbReference type="PANTHER" id="PTHR13954:SF6">
    <property type="entry name" value="NON-SPECIFIC SERINE_THREONINE PROTEIN KINASE"/>
    <property type="match status" value="1"/>
</dbReference>
<dbReference type="Proteomes" id="UP000195557">
    <property type="component" value="Unassembled WGS sequence"/>
</dbReference>
<protein>
    <recommendedName>
        <fullName evidence="2">Protein kinase domain-containing protein</fullName>
    </recommendedName>
</protein>
<evidence type="ECO:0000313" key="3">
    <source>
        <dbReference type="EMBL" id="OUS48762.1"/>
    </source>
</evidence>
<accession>A0A1Y5INT9</accession>
<dbReference type="PROSITE" id="PS50011">
    <property type="entry name" value="PROTEIN_KINASE_DOM"/>
    <property type="match status" value="1"/>
</dbReference>
<dbReference type="SUPFAM" id="SSF56112">
    <property type="entry name" value="Protein kinase-like (PK-like)"/>
    <property type="match status" value="1"/>
</dbReference>
<dbReference type="InterPro" id="IPR000719">
    <property type="entry name" value="Prot_kinase_dom"/>
</dbReference>
<dbReference type="PANTHER" id="PTHR13954">
    <property type="entry name" value="IRE1-RELATED"/>
    <property type="match status" value="1"/>
</dbReference>
<dbReference type="InterPro" id="IPR011009">
    <property type="entry name" value="Kinase-like_dom_sf"/>
</dbReference>
<dbReference type="GO" id="GO:0004674">
    <property type="term" value="F:protein serine/threonine kinase activity"/>
    <property type="evidence" value="ECO:0007669"/>
    <property type="project" value="InterPro"/>
</dbReference>
<proteinExistence type="predicted"/>
<dbReference type="Pfam" id="PF00069">
    <property type="entry name" value="Pkinase"/>
    <property type="match status" value="1"/>
</dbReference>
<dbReference type="SMART" id="SM00220">
    <property type="entry name" value="S_TKc"/>
    <property type="match status" value="1"/>
</dbReference>
<feature type="domain" description="Protein kinase" evidence="2">
    <location>
        <begin position="775"/>
        <end position="1091"/>
    </location>
</feature>
<gene>
    <name evidence="3" type="ORF">BE221DRAFT_67114</name>
</gene>
<feature type="region of interest" description="Disordered" evidence="1">
    <location>
        <begin position="1"/>
        <end position="27"/>
    </location>
</feature>
<feature type="compositionally biased region" description="Low complexity" evidence="1">
    <location>
        <begin position="1291"/>
        <end position="1303"/>
    </location>
</feature>